<dbReference type="InterPro" id="IPR051082">
    <property type="entry name" value="Pentapeptide-BTB/POZ_domain"/>
</dbReference>
<dbReference type="Gene3D" id="1.25.40.10">
    <property type="entry name" value="Tetratricopeptide repeat domain"/>
    <property type="match status" value="1"/>
</dbReference>
<dbReference type="InterPro" id="IPR011990">
    <property type="entry name" value="TPR-like_helical_dom_sf"/>
</dbReference>
<dbReference type="PROSITE" id="PS50005">
    <property type="entry name" value="TPR"/>
    <property type="match status" value="1"/>
</dbReference>
<keyword evidence="1" id="KW-0802">TPR repeat</keyword>
<dbReference type="RefSeq" id="WP_015227996.1">
    <property type="nucleotide sequence ID" value="NC_019780.1"/>
</dbReference>
<sequence>MSFHTTTTAGFLIIMLSPATAIAENLNDLNQLFTTKACEECNLVNAGLVRADLAGAQLQRANLTNANLSRADLTGADLRGANLSGASLHGADLRGANLSGANLVATDLRNAYLTNAQLQATSLESAYIQGAIGVPTEASSAEQFYRLAVAEAQEGNYERAIEYCNYAIEANSEYAPAYLGRGVARFRLGNEIAATQDAQVAAELFELQNNPTGVQASQQFLKAMEIARQPRENNGGGGGLNRVLTSVGSLLMRFLF</sequence>
<evidence type="ECO:0000313" key="3">
    <source>
        <dbReference type="EMBL" id="AFZ48983.1"/>
    </source>
</evidence>
<name>K9YS86_DACS8</name>
<protein>
    <submittedName>
        <fullName evidence="3">Low-complexity protein</fullName>
    </submittedName>
</protein>
<dbReference type="InterPro" id="IPR001646">
    <property type="entry name" value="5peptide_repeat"/>
</dbReference>
<dbReference type="KEGG" id="dsl:Dacsa_0169"/>
<dbReference type="PANTHER" id="PTHR14136:SF17">
    <property type="entry name" value="BTB_POZ DOMAIN-CONTAINING PROTEIN KCTD9"/>
    <property type="match status" value="1"/>
</dbReference>
<accession>K9YS86</accession>
<feature type="repeat" description="TPR" evidence="1">
    <location>
        <begin position="141"/>
        <end position="174"/>
    </location>
</feature>
<dbReference type="PANTHER" id="PTHR14136">
    <property type="entry name" value="BTB_POZ DOMAIN-CONTAINING PROTEIN KCTD9"/>
    <property type="match status" value="1"/>
</dbReference>
<feature type="signal peptide" evidence="2">
    <location>
        <begin position="1"/>
        <end position="23"/>
    </location>
</feature>
<dbReference type="SUPFAM" id="SSF141571">
    <property type="entry name" value="Pentapeptide repeat-like"/>
    <property type="match status" value="1"/>
</dbReference>
<keyword evidence="2" id="KW-0732">Signal</keyword>
<evidence type="ECO:0000256" key="2">
    <source>
        <dbReference type="SAM" id="SignalP"/>
    </source>
</evidence>
<dbReference type="Gene3D" id="2.160.20.80">
    <property type="entry name" value="E3 ubiquitin-protein ligase SopA"/>
    <property type="match status" value="1"/>
</dbReference>
<feature type="chain" id="PRO_5003938912" evidence="2">
    <location>
        <begin position="24"/>
        <end position="256"/>
    </location>
</feature>
<dbReference type="PATRIC" id="fig|13035.3.peg.193"/>
<dbReference type="eggNOG" id="COG0457">
    <property type="taxonomic scope" value="Bacteria"/>
</dbReference>
<evidence type="ECO:0000256" key="1">
    <source>
        <dbReference type="PROSITE-ProRule" id="PRU00339"/>
    </source>
</evidence>
<dbReference type="SUPFAM" id="SSF48452">
    <property type="entry name" value="TPR-like"/>
    <property type="match status" value="1"/>
</dbReference>
<dbReference type="STRING" id="13035.Dacsa_0169"/>
<reference evidence="3" key="1">
    <citation type="submission" date="2012-04" db="EMBL/GenBank/DDBJ databases">
        <title>Finished genome of Dactylococcopsis salina PCC 8305.</title>
        <authorList>
            <consortium name="US DOE Joint Genome Institute"/>
            <person name="Gugger M."/>
            <person name="Coursin T."/>
            <person name="Rippka R."/>
            <person name="Tandeau De Marsac N."/>
            <person name="Huntemann M."/>
            <person name="Wei C.-L."/>
            <person name="Han J."/>
            <person name="Detter J.C."/>
            <person name="Han C."/>
            <person name="Tapia R."/>
            <person name="Daligault H."/>
            <person name="Chen A."/>
            <person name="Krypides N."/>
            <person name="Mavromatis K."/>
            <person name="Markowitz V."/>
            <person name="Szeto E."/>
            <person name="Ivanova N."/>
            <person name="Ovchinnikova G."/>
            <person name="Pagani I."/>
            <person name="Pati A."/>
            <person name="Goodwin L."/>
            <person name="Peters L."/>
            <person name="Pitluck S."/>
            <person name="Woyke T."/>
            <person name="Kerfeld C."/>
        </authorList>
    </citation>
    <scope>NUCLEOTIDE SEQUENCE [LARGE SCALE GENOMIC DNA]</scope>
    <source>
        <strain evidence="3">PCC 8305</strain>
    </source>
</reference>
<gene>
    <name evidence="3" type="ORF">Dacsa_0169</name>
</gene>
<dbReference type="InterPro" id="IPR019734">
    <property type="entry name" value="TPR_rpt"/>
</dbReference>
<dbReference type="eggNOG" id="COG1357">
    <property type="taxonomic scope" value="Bacteria"/>
</dbReference>
<evidence type="ECO:0000313" key="4">
    <source>
        <dbReference type="Proteomes" id="UP000010482"/>
    </source>
</evidence>
<dbReference type="OrthoDB" id="423107at2"/>
<keyword evidence="4" id="KW-1185">Reference proteome</keyword>
<dbReference type="AlphaFoldDB" id="K9YS86"/>
<dbReference type="Pfam" id="PF00805">
    <property type="entry name" value="Pentapeptide"/>
    <property type="match status" value="2"/>
</dbReference>
<dbReference type="SMART" id="SM00028">
    <property type="entry name" value="TPR"/>
    <property type="match status" value="2"/>
</dbReference>
<organism evidence="3 4">
    <name type="scientific">Dactylococcopsis salina (strain PCC 8305)</name>
    <name type="common">Myxobactron salinum</name>
    <dbReference type="NCBI Taxonomy" id="13035"/>
    <lineage>
        <taxon>Bacteria</taxon>
        <taxon>Bacillati</taxon>
        <taxon>Cyanobacteriota</taxon>
        <taxon>Cyanophyceae</taxon>
        <taxon>Nodosilineales</taxon>
        <taxon>Cymatolegaceae</taxon>
        <taxon>Dactylococcopsis</taxon>
    </lineage>
</organism>
<dbReference type="HOGENOM" id="CLU_080449_0_0_3"/>
<dbReference type="Proteomes" id="UP000010482">
    <property type="component" value="Chromosome"/>
</dbReference>
<proteinExistence type="predicted"/>
<dbReference type="EMBL" id="CP003944">
    <property type="protein sequence ID" value="AFZ48983.1"/>
    <property type="molecule type" value="Genomic_DNA"/>
</dbReference>